<evidence type="ECO:0000259" key="9">
    <source>
        <dbReference type="PROSITE" id="PS51050"/>
    </source>
</evidence>
<dbReference type="Proteomes" id="UP000549394">
    <property type="component" value="Unassembled WGS sequence"/>
</dbReference>
<organism evidence="10 11">
    <name type="scientific">Dimorphilus gyrociliatus</name>
    <dbReference type="NCBI Taxonomy" id="2664684"/>
    <lineage>
        <taxon>Eukaryota</taxon>
        <taxon>Metazoa</taxon>
        <taxon>Spiralia</taxon>
        <taxon>Lophotrochozoa</taxon>
        <taxon>Annelida</taxon>
        <taxon>Polychaeta</taxon>
        <taxon>Polychaeta incertae sedis</taxon>
        <taxon>Dinophilidae</taxon>
        <taxon>Dimorphilus</taxon>
    </lineage>
</organism>
<dbReference type="PROSITE" id="PS51050">
    <property type="entry name" value="ZF_CW"/>
    <property type="match status" value="1"/>
</dbReference>
<dbReference type="GO" id="GO:0008270">
    <property type="term" value="F:zinc ion binding"/>
    <property type="evidence" value="ECO:0007669"/>
    <property type="project" value="UniProtKB-KW"/>
</dbReference>
<gene>
    <name evidence="10" type="ORF">DGYR_LOCUS3331</name>
</gene>
<keyword evidence="11" id="KW-1185">Reference proteome</keyword>
<evidence type="ECO:0000313" key="11">
    <source>
        <dbReference type="Proteomes" id="UP000549394"/>
    </source>
</evidence>
<feature type="domain" description="CW-type" evidence="9">
    <location>
        <begin position="440"/>
        <end position="510"/>
    </location>
</feature>
<evidence type="ECO:0000256" key="2">
    <source>
        <dbReference type="ARBA" id="ARBA00022723"/>
    </source>
</evidence>
<dbReference type="InterPro" id="IPR036890">
    <property type="entry name" value="HATPase_C_sf"/>
</dbReference>
<evidence type="ECO:0000256" key="8">
    <source>
        <dbReference type="SAM" id="MobiDB-lite"/>
    </source>
</evidence>
<evidence type="ECO:0000256" key="6">
    <source>
        <dbReference type="ARBA" id="ARBA00023242"/>
    </source>
</evidence>
<dbReference type="InterPro" id="IPR041006">
    <property type="entry name" value="Morc_S5"/>
</dbReference>
<evidence type="ECO:0000256" key="1">
    <source>
        <dbReference type="ARBA" id="ARBA00004123"/>
    </source>
</evidence>
<reference evidence="10 11" key="1">
    <citation type="submission" date="2020-08" db="EMBL/GenBank/DDBJ databases">
        <authorList>
            <person name="Hejnol A."/>
        </authorList>
    </citation>
    <scope>NUCLEOTIDE SEQUENCE [LARGE SCALE GENOMIC DNA]</scope>
</reference>
<dbReference type="Pfam" id="PF13589">
    <property type="entry name" value="HATPase_c_3"/>
    <property type="match status" value="1"/>
</dbReference>
<dbReference type="PANTHER" id="PTHR23337:SF3">
    <property type="entry name" value="MORC FAMILY CW-TYPE ZINC FINGER 2"/>
    <property type="match status" value="1"/>
</dbReference>
<dbReference type="Gene3D" id="3.30.565.10">
    <property type="entry name" value="Histidine kinase-like ATPase, C-terminal domain"/>
    <property type="match status" value="1"/>
</dbReference>
<keyword evidence="2" id="KW-0479">Metal-binding</keyword>
<evidence type="ECO:0000313" key="10">
    <source>
        <dbReference type="EMBL" id="CAD5114495.1"/>
    </source>
</evidence>
<evidence type="ECO:0000256" key="5">
    <source>
        <dbReference type="ARBA" id="ARBA00023054"/>
    </source>
</evidence>
<feature type="region of interest" description="Disordered" evidence="8">
    <location>
        <begin position="588"/>
        <end position="614"/>
    </location>
</feature>
<keyword evidence="6" id="KW-0539">Nucleus</keyword>
<dbReference type="AlphaFoldDB" id="A0A7I8VEC1"/>
<sequence>MPKERLSSDYSRFSKAELSFSYLHTNSTTHEFLFGALAEIVDNARDAGAKYLNIDVEKNDHLRGGNIIWFIDDGQGIGPTEVSDVIKFGRSSKRLHNLDSIGMYGNGLKSGSMRIANDVILLTKKDDTYSVILLSRTFLENEGLNEIVVAMPQFQVDSFRPYIPPSKSIDVHNHEVGVVLRYSPWKTLKDIEKQFHKIKGISGTAVAIYNLKLLNNGDTELDFKAVNNDILISSGNSWTESQTDNIDKEELLRFRVKALKDLESAQNDLKCIENLLREINSKISDLNKKTDKSLKELNVEINKEKLRASQVADEAKEKRIICQNLEKAVRQTKVISFIYGMKIENRYQDGIFIYNCGRLIKMYQKYRPQSELSLHYGGIVGIVDIPYQILEPTHNKQDFADAKEFKMLQKALSDGLIQYYKDMNFDTNDIEDFWISFGYKRNKQSWTIAPDPNLAKKRCLSVPKRIQCHDCFKWRIIPYGKFDDVRDDWRCRNHSNKQLANCNKKDDPPAIVNGGNLKKQRIPTFDEIEEDYRRHQRKLAEENSHTDMILSDKREQCFERISRIRHHSSENDKEDLVNSNKLNKLIPKRRGDRQQYHDMDSFSATKKRKTKSSSIEDAEVDVVSGEVDDDTSENTKLASNFKKCLEYFRPPKWNQSAEDIKRLTVQDLIRFPHKEFIQTYDKSLKKKFEDMRLERDTTNNIFLSLINSVKDFLRVLCNDDEHFARLTNGIENYSNEQLGRHYMSLLEQYQQQIQVKHE</sequence>
<keyword evidence="3" id="KW-0863">Zinc-finger</keyword>
<dbReference type="PANTHER" id="PTHR23337">
    <property type="entry name" value="ZINC FINGER CW-TYPE COILED-COIL DOMAIN PROTEIN 1"/>
    <property type="match status" value="1"/>
</dbReference>
<dbReference type="OrthoDB" id="10251809at2759"/>
<keyword evidence="5 7" id="KW-0175">Coiled coil</keyword>
<protein>
    <submittedName>
        <fullName evidence="10">DgyrCDS3619</fullName>
    </submittedName>
</protein>
<name>A0A7I8VEC1_9ANNE</name>
<comment type="caution">
    <text evidence="10">The sequence shown here is derived from an EMBL/GenBank/DDBJ whole genome shotgun (WGS) entry which is preliminary data.</text>
</comment>
<dbReference type="EMBL" id="CAJFCJ010000005">
    <property type="protein sequence ID" value="CAD5114495.1"/>
    <property type="molecule type" value="Genomic_DNA"/>
</dbReference>
<evidence type="ECO:0000256" key="7">
    <source>
        <dbReference type="SAM" id="Coils"/>
    </source>
</evidence>
<evidence type="ECO:0000256" key="3">
    <source>
        <dbReference type="ARBA" id="ARBA00022771"/>
    </source>
</evidence>
<dbReference type="Gene3D" id="3.30.40.100">
    <property type="match status" value="1"/>
</dbReference>
<comment type="subcellular location">
    <subcellularLocation>
        <location evidence="1">Nucleus</location>
    </subcellularLocation>
</comment>
<dbReference type="Pfam" id="PF17942">
    <property type="entry name" value="Morc6_S5"/>
    <property type="match status" value="1"/>
</dbReference>
<dbReference type="GO" id="GO:0005634">
    <property type="term" value="C:nucleus"/>
    <property type="evidence" value="ECO:0007669"/>
    <property type="project" value="UniProtKB-SubCell"/>
</dbReference>
<evidence type="ECO:0000256" key="4">
    <source>
        <dbReference type="ARBA" id="ARBA00022833"/>
    </source>
</evidence>
<feature type="coiled-coil region" evidence="7">
    <location>
        <begin position="255"/>
        <end position="314"/>
    </location>
</feature>
<dbReference type="InterPro" id="IPR011124">
    <property type="entry name" value="Znf_CW"/>
</dbReference>
<dbReference type="SUPFAM" id="SSF55874">
    <property type="entry name" value="ATPase domain of HSP90 chaperone/DNA topoisomerase II/histidine kinase"/>
    <property type="match status" value="1"/>
</dbReference>
<keyword evidence="4" id="KW-0862">Zinc</keyword>
<accession>A0A7I8VEC1</accession>
<proteinExistence type="predicted"/>
<dbReference type="Pfam" id="PF07496">
    <property type="entry name" value="zf-CW"/>
    <property type="match status" value="1"/>
</dbReference>